<evidence type="ECO:0000256" key="3">
    <source>
        <dbReference type="ARBA" id="ARBA00023163"/>
    </source>
</evidence>
<dbReference type="Gene3D" id="1.10.10.10">
    <property type="entry name" value="Winged helix-like DNA-binding domain superfamily/Winged helix DNA-binding domain"/>
    <property type="match status" value="1"/>
</dbReference>
<dbReference type="SUPFAM" id="SSF46894">
    <property type="entry name" value="C-terminal effector domain of the bipartite response regulators"/>
    <property type="match status" value="1"/>
</dbReference>
<sequence>MSIDDGEPISLTERELEVLHLIAAEKIDKEIALRLGICERTVRYHLENINKKLGTMSRVGAVAQAVRLNLIP</sequence>
<dbReference type="InterPro" id="IPR016032">
    <property type="entry name" value="Sig_transdc_resp-reg_C-effctor"/>
</dbReference>
<dbReference type="InterPro" id="IPR036388">
    <property type="entry name" value="WH-like_DNA-bd_sf"/>
</dbReference>
<dbReference type="PROSITE" id="PS50043">
    <property type="entry name" value="HTH_LUXR_2"/>
    <property type="match status" value="1"/>
</dbReference>
<dbReference type="AlphaFoldDB" id="A0A3B0VWY8"/>
<keyword evidence="1" id="KW-0805">Transcription regulation</keyword>
<keyword evidence="2" id="KW-0238">DNA-binding</keyword>
<dbReference type="InterPro" id="IPR000792">
    <property type="entry name" value="Tscrpt_reg_LuxR_C"/>
</dbReference>
<dbReference type="PANTHER" id="PTHR44688:SF16">
    <property type="entry name" value="DNA-BINDING TRANSCRIPTIONAL ACTIVATOR DEVR_DOSR"/>
    <property type="match status" value="1"/>
</dbReference>
<gene>
    <name evidence="5" type="ORF">MNBD_CHLOROFLEXI01-4053</name>
</gene>
<dbReference type="PRINTS" id="PR00038">
    <property type="entry name" value="HTHLUXR"/>
</dbReference>
<keyword evidence="3" id="KW-0804">Transcription</keyword>
<dbReference type="SMART" id="SM00421">
    <property type="entry name" value="HTH_LUXR"/>
    <property type="match status" value="1"/>
</dbReference>
<dbReference type="GO" id="GO:0003677">
    <property type="term" value="F:DNA binding"/>
    <property type="evidence" value="ECO:0007669"/>
    <property type="project" value="UniProtKB-KW"/>
</dbReference>
<evidence type="ECO:0000256" key="2">
    <source>
        <dbReference type="ARBA" id="ARBA00023125"/>
    </source>
</evidence>
<name>A0A3B0VWY8_9ZZZZ</name>
<feature type="domain" description="HTH luxR-type" evidence="4">
    <location>
        <begin position="4"/>
        <end position="69"/>
    </location>
</feature>
<accession>A0A3B0VWY8</accession>
<protein>
    <recommendedName>
        <fullName evidence="4">HTH luxR-type domain-containing protein</fullName>
    </recommendedName>
</protein>
<dbReference type="PANTHER" id="PTHR44688">
    <property type="entry name" value="DNA-BINDING TRANSCRIPTIONAL ACTIVATOR DEVR_DOSR"/>
    <property type="match status" value="1"/>
</dbReference>
<proteinExistence type="predicted"/>
<dbReference type="CDD" id="cd06170">
    <property type="entry name" value="LuxR_C_like"/>
    <property type="match status" value="1"/>
</dbReference>
<evidence type="ECO:0000259" key="4">
    <source>
        <dbReference type="PROSITE" id="PS50043"/>
    </source>
</evidence>
<dbReference type="EMBL" id="UOEU01000987">
    <property type="protein sequence ID" value="VAW42937.1"/>
    <property type="molecule type" value="Genomic_DNA"/>
</dbReference>
<evidence type="ECO:0000313" key="5">
    <source>
        <dbReference type="EMBL" id="VAW42937.1"/>
    </source>
</evidence>
<dbReference type="GO" id="GO:0006355">
    <property type="term" value="P:regulation of DNA-templated transcription"/>
    <property type="evidence" value="ECO:0007669"/>
    <property type="project" value="InterPro"/>
</dbReference>
<reference evidence="5" key="1">
    <citation type="submission" date="2018-06" db="EMBL/GenBank/DDBJ databases">
        <authorList>
            <person name="Zhirakovskaya E."/>
        </authorList>
    </citation>
    <scope>NUCLEOTIDE SEQUENCE</scope>
</reference>
<organism evidence="5">
    <name type="scientific">hydrothermal vent metagenome</name>
    <dbReference type="NCBI Taxonomy" id="652676"/>
    <lineage>
        <taxon>unclassified sequences</taxon>
        <taxon>metagenomes</taxon>
        <taxon>ecological metagenomes</taxon>
    </lineage>
</organism>
<dbReference type="Pfam" id="PF00196">
    <property type="entry name" value="GerE"/>
    <property type="match status" value="1"/>
</dbReference>
<evidence type="ECO:0000256" key="1">
    <source>
        <dbReference type="ARBA" id="ARBA00023015"/>
    </source>
</evidence>